<evidence type="ECO:0000313" key="6">
    <source>
        <dbReference type="Proteomes" id="UP000236023"/>
    </source>
</evidence>
<keyword evidence="2" id="KW-0472">Membrane</keyword>
<evidence type="ECO:0000256" key="2">
    <source>
        <dbReference type="ARBA" id="ARBA00023136"/>
    </source>
</evidence>
<evidence type="ECO:0000256" key="1">
    <source>
        <dbReference type="ARBA" id="ARBA00022729"/>
    </source>
</evidence>
<dbReference type="RefSeq" id="WP_037038572.1">
    <property type="nucleotide sequence ID" value="NZ_JAMOHU010000002.1"/>
</dbReference>
<accession>A0A2N8T3T7</accession>
<dbReference type="EMBL" id="POUT01000006">
    <property type="protein sequence ID" value="PNG09411.1"/>
    <property type="molecule type" value="Genomic_DNA"/>
</dbReference>
<feature type="chain" id="PRO_5014666946" evidence="3">
    <location>
        <begin position="25"/>
        <end position="113"/>
    </location>
</feature>
<evidence type="ECO:0000313" key="5">
    <source>
        <dbReference type="EMBL" id="PNG09411.1"/>
    </source>
</evidence>
<evidence type="ECO:0000259" key="4">
    <source>
        <dbReference type="Pfam" id="PF04355"/>
    </source>
</evidence>
<dbReference type="Proteomes" id="UP000236023">
    <property type="component" value="Unassembled WGS sequence"/>
</dbReference>
<reference evidence="5 6" key="1">
    <citation type="submission" date="2018-01" db="EMBL/GenBank/DDBJ databases">
        <title>Denitrification phenotypes of diverse strains of Pseudomonas stutzeri.</title>
        <authorList>
            <person name="Milligan D.A."/>
            <person name="Bergaust L."/>
            <person name="Bakken L.R."/>
            <person name="Frostegard A."/>
        </authorList>
    </citation>
    <scope>NUCLEOTIDE SEQUENCE [LARGE SCALE GENOMIC DNA]</scope>
    <source>
        <strain evidence="5 6">24a75</strain>
    </source>
</reference>
<evidence type="ECO:0000256" key="3">
    <source>
        <dbReference type="SAM" id="SignalP"/>
    </source>
</evidence>
<dbReference type="InterPro" id="IPR007450">
    <property type="entry name" value="BamE_dom"/>
</dbReference>
<comment type="caution">
    <text evidence="5">The sequence shown here is derived from an EMBL/GenBank/DDBJ whole genome shotgun (WGS) entry which is preliminary data.</text>
</comment>
<name>A0A2N8T3T7_STUST</name>
<proteinExistence type="predicted"/>
<dbReference type="Pfam" id="PF04355">
    <property type="entry name" value="BamE"/>
    <property type="match status" value="1"/>
</dbReference>
<dbReference type="NCBIfam" id="NF008423">
    <property type="entry name" value="PRK11251.1"/>
    <property type="match status" value="1"/>
</dbReference>
<dbReference type="InterPro" id="IPR037873">
    <property type="entry name" value="BamE-like"/>
</dbReference>
<dbReference type="GO" id="GO:0019867">
    <property type="term" value="C:outer membrane"/>
    <property type="evidence" value="ECO:0007669"/>
    <property type="project" value="InterPro"/>
</dbReference>
<dbReference type="PROSITE" id="PS51257">
    <property type="entry name" value="PROKAR_LIPOPROTEIN"/>
    <property type="match status" value="1"/>
</dbReference>
<dbReference type="AlphaFoldDB" id="A0A2N8T3T7"/>
<feature type="signal peptide" evidence="3">
    <location>
        <begin position="1"/>
        <end position="24"/>
    </location>
</feature>
<protein>
    <submittedName>
        <fullName evidence="5">Outer membrane protein assembly factor BamE</fullName>
    </submittedName>
</protein>
<organism evidence="5 6">
    <name type="scientific">Stutzerimonas stutzeri</name>
    <name type="common">Pseudomonas stutzeri</name>
    <dbReference type="NCBI Taxonomy" id="316"/>
    <lineage>
        <taxon>Bacteria</taxon>
        <taxon>Pseudomonadati</taxon>
        <taxon>Pseudomonadota</taxon>
        <taxon>Gammaproteobacteria</taxon>
        <taxon>Pseudomonadales</taxon>
        <taxon>Pseudomonadaceae</taxon>
        <taxon>Stutzerimonas</taxon>
    </lineage>
</organism>
<keyword evidence="1 3" id="KW-0732">Signal</keyword>
<gene>
    <name evidence="5" type="ORF">CXK94_12845</name>
</gene>
<feature type="domain" description="Outer membrane protein assembly factor BamE" evidence="4">
    <location>
        <begin position="30"/>
        <end position="96"/>
    </location>
</feature>
<dbReference type="Gene3D" id="3.30.1450.10">
    <property type="match status" value="1"/>
</dbReference>
<sequence length="113" mass="12545">MFKRALYPLAAVLLLAGCASNVQNPVDRITYRDEPLVRDVEEGMTQERVLAIGGEPSSAGARTAAPGLCHDYILSRDGKQQPYYVSFDASGRVDGKGFLTCRQLEENQRNQRR</sequence>